<feature type="region of interest" description="Disordered" evidence="3">
    <location>
        <begin position="488"/>
        <end position="509"/>
    </location>
</feature>
<dbReference type="InterPro" id="IPR055127">
    <property type="entry name" value="YEATS2_3HBD"/>
</dbReference>
<dbReference type="PANTHER" id="PTHR23195">
    <property type="entry name" value="YEATS DOMAIN"/>
    <property type="match status" value="1"/>
</dbReference>
<evidence type="ECO:0000313" key="6">
    <source>
        <dbReference type="Proteomes" id="UP001164746"/>
    </source>
</evidence>
<feature type="domain" description="YEATS" evidence="4">
    <location>
        <begin position="227"/>
        <end position="366"/>
    </location>
</feature>
<accession>A0ABY7EFY1</accession>
<dbReference type="Pfam" id="PF22951">
    <property type="entry name" value="3HBD"/>
    <property type="match status" value="1"/>
</dbReference>
<evidence type="ECO:0000313" key="5">
    <source>
        <dbReference type="EMBL" id="WAR06071.1"/>
    </source>
</evidence>
<evidence type="ECO:0000256" key="2">
    <source>
        <dbReference type="PROSITE-ProRule" id="PRU00376"/>
    </source>
</evidence>
<name>A0ABY7EFY1_MYAAR</name>
<gene>
    <name evidence="5" type="ORF">MAR_021440</name>
</gene>
<evidence type="ECO:0000256" key="3">
    <source>
        <dbReference type="SAM" id="MobiDB-lite"/>
    </source>
</evidence>
<feature type="region of interest" description="Disordered" evidence="3">
    <location>
        <begin position="53"/>
        <end position="85"/>
    </location>
</feature>
<dbReference type="InterPro" id="IPR055129">
    <property type="entry name" value="YEATS_dom"/>
</dbReference>
<dbReference type="Gene3D" id="2.60.40.1970">
    <property type="entry name" value="YEATS domain"/>
    <property type="match status" value="1"/>
</dbReference>
<protein>
    <submittedName>
        <fullName evidence="5">YETS2-like protein</fullName>
    </submittedName>
</protein>
<comment type="subcellular location">
    <subcellularLocation>
        <location evidence="2">Nucleus</location>
    </subcellularLocation>
</comment>
<dbReference type="Proteomes" id="UP001164746">
    <property type="component" value="Chromosome 5"/>
</dbReference>
<reference evidence="5" key="1">
    <citation type="submission" date="2022-11" db="EMBL/GenBank/DDBJ databases">
        <title>Centuries of genome instability and evolution in soft-shell clam transmissible cancer (bioRxiv).</title>
        <authorList>
            <person name="Hart S.F.M."/>
            <person name="Yonemitsu M.A."/>
            <person name="Giersch R.M."/>
            <person name="Beal B.F."/>
            <person name="Arriagada G."/>
            <person name="Davis B.W."/>
            <person name="Ostrander E.A."/>
            <person name="Goff S.P."/>
            <person name="Metzger M.J."/>
        </authorList>
    </citation>
    <scope>NUCLEOTIDE SEQUENCE</scope>
    <source>
        <strain evidence="5">MELC-2E11</strain>
        <tissue evidence="5">Siphon/mantle</tissue>
    </source>
</reference>
<dbReference type="PROSITE" id="PS51037">
    <property type="entry name" value="YEATS"/>
    <property type="match status" value="1"/>
</dbReference>
<evidence type="ECO:0000259" key="4">
    <source>
        <dbReference type="PROSITE" id="PS51037"/>
    </source>
</evidence>
<proteinExistence type="predicted"/>
<dbReference type="InterPro" id="IPR038704">
    <property type="entry name" value="YEAST_sf"/>
</dbReference>
<keyword evidence="6" id="KW-1185">Reference proteome</keyword>
<dbReference type="EMBL" id="CP111016">
    <property type="protein sequence ID" value="WAR06071.1"/>
    <property type="molecule type" value="Genomic_DNA"/>
</dbReference>
<evidence type="ECO:0000256" key="1">
    <source>
        <dbReference type="ARBA" id="ARBA00023242"/>
    </source>
</evidence>
<dbReference type="Pfam" id="PF03366">
    <property type="entry name" value="YEATS"/>
    <property type="match status" value="1"/>
</dbReference>
<sequence length="638" mass="70896">MDDYIAVLDFLDSPEESRGFSVPESEVSSKTVHKQYEDVQQLSVYVSEQIESEDISIGTEKQEPDTVPGLEDNGPGDNVPDDPDAAKAATQKKIKSIIDQQFSIEVSNKETELLTISERLEVARSMMDRLRACIVASYYGKAGQQKTLQRNPSQPATIHPSVRKYIGKAPPGTPLLAPSQIKKEAPVGINTECKQLGSERVGEMTTHTKASVAAVPVQKPAEETDTRTGRFKQKRRIIVGNVSKSIPADQRDENDQATHKWMVYVRGPKERPNISDVVKKVWFFLHPSYRPNDLVEVRTYTGLQTLGSETIVDVEIEKDVPALPKPLTACIKKEPGTEDMTVSEANITTCVKTEPQDDYECRVTENGGLKRKLLGQGLSGEARQEPSSPEMSPMLASMLLTTSWQRASSVRQYLRTYLTDSTFHGEPLWTTKQILTWCRIHSYSPHYLERPLHPTSIDLQAETSLISDKQHKHFHSVSNSNSVLQEVTSQQNMMTSSSPSSDSGEEEVDIISTEVKKPVVKQDEPEQTSFVNSELLPSPTGASFVEHAAQKIGVNFSPTEVVSGYHGNVSHGTVYRAMEQFMEDLLRETFALQVNMGRYPDTLGVADVFAALQHLPCADFLTNKFLGVSESTHTLADR</sequence>
<organism evidence="5 6">
    <name type="scientific">Mya arenaria</name>
    <name type="common">Soft-shell clam</name>
    <dbReference type="NCBI Taxonomy" id="6604"/>
    <lineage>
        <taxon>Eukaryota</taxon>
        <taxon>Metazoa</taxon>
        <taxon>Spiralia</taxon>
        <taxon>Lophotrochozoa</taxon>
        <taxon>Mollusca</taxon>
        <taxon>Bivalvia</taxon>
        <taxon>Autobranchia</taxon>
        <taxon>Heteroconchia</taxon>
        <taxon>Euheterodonta</taxon>
        <taxon>Imparidentia</taxon>
        <taxon>Neoheterodontei</taxon>
        <taxon>Myida</taxon>
        <taxon>Myoidea</taxon>
        <taxon>Myidae</taxon>
        <taxon>Mya</taxon>
    </lineage>
</organism>
<dbReference type="InterPro" id="IPR005033">
    <property type="entry name" value="YEATS"/>
</dbReference>
<keyword evidence="1 2" id="KW-0539">Nucleus</keyword>